<dbReference type="STRING" id="1215338.A0A059JC75"/>
<dbReference type="PROSITE" id="PS00189">
    <property type="entry name" value="LIPOYL"/>
    <property type="match status" value="1"/>
</dbReference>
<dbReference type="EMBL" id="AOKY01000204">
    <property type="protein sequence ID" value="KDB25399.1"/>
    <property type="molecule type" value="Genomic_DNA"/>
</dbReference>
<comment type="cofactor">
    <cofactor evidence="5">
        <name>(R)-lipoate</name>
        <dbReference type="ChEBI" id="CHEBI:83088"/>
    </cofactor>
    <text evidence="5">Binds 1 lipoyl cofactor covalently.</text>
</comment>
<dbReference type="PANTHER" id="PTHR11715">
    <property type="entry name" value="GLYCINE CLEAVAGE SYSTEM H PROTEIN"/>
    <property type="match status" value="1"/>
</dbReference>
<dbReference type="OrthoDB" id="10264154at2759"/>
<proteinExistence type="inferred from homology"/>
<dbReference type="NCBIfam" id="TIGR00527">
    <property type="entry name" value="gcvH"/>
    <property type="match status" value="1"/>
</dbReference>
<dbReference type="GO" id="GO:0019464">
    <property type="term" value="P:glycine decarboxylation via glycine cleavage system"/>
    <property type="evidence" value="ECO:0007669"/>
    <property type="project" value="UniProtKB-UniRule"/>
</dbReference>
<evidence type="ECO:0000256" key="5">
    <source>
        <dbReference type="RuleBase" id="RU364055"/>
    </source>
</evidence>
<comment type="similarity">
    <text evidence="1 5">Belongs to the GcvH family.</text>
</comment>
<dbReference type="Proteomes" id="UP000024533">
    <property type="component" value="Unassembled WGS sequence"/>
</dbReference>
<gene>
    <name evidence="7" type="ORF">H109_02761</name>
</gene>
<dbReference type="GO" id="GO:0005960">
    <property type="term" value="C:glycine cleavage complex"/>
    <property type="evidence" value="ECO:0007669"/>
    <property type="project" value="UniProtKB-UniRule"/>
</dbReference>
<comment type="subcellular location">
    <subcellularLocation>
        <location evidence="5">Mitochondrion</location>
    </subcellularLocation>
</comment>
<evidence type="ECO:0000313" key="8">
    <source>
        <dbReference type="Proteomes" id="UP000024533"/>
    </source>
</evidence>
<dbReference type="NCBIfam" id="NF002270">
    <property type="entry name" value="PRK01202.1"/>
    <property type="match status" value="1"/>
</dbReference>
<keyword evidence="8" id="KW-1185">Reference proteome</keyword>
<dbReference type="InterPro" id="IPR000089">
    <property type="entry name" value="Biotin_lipoyl"/>
</dbReference>
<name>A0A059JC75_TRIIM</name>
<dbReference type="InterPro" id="IPR003016">
    <property type="entry name" value="2-oxoA_DH_lipoyl-BS"/>
</dbReference>
<feature type="domain" description="Lipoyl-binding" evidence="6">
    <location>
        <begin position="65"/>
        <end position="147"/>
    </location>
</feature>
<sequence>MAATAVRFIAPLRSAFSVPRLRASSALRYAAQPNIRRPFSQSSLLQAKKYTEQHEWIDLSEDGKTAKIGITEYAAKALGDVVYVELPSVDDEVACGDGIGAVESVKSASDIMSPASGKVIEVNTVLEEKPKTVNDSPEEDGWFAKIELSDASELDDLMDIEAYKASLEEAD</sequence>
<protein>
    <recommendedName>
        <fullName evidence="5">Glycine cleavage system H protein</fullName>
    </recommendedName>
</protein>
<dbReference type="SUPFAM" id="SSF51230">
    <property type="entry name" value="Single hybrid motif"/>
    <property type="match status" value="1"/>
</dbReference>
<feature type="modified residue" description="N6-lipoyllysine" evidence="4">
    <location>
        <position position="106"/>
    </location>
</feature>
<dbReference type="Gene3D" id="2.40.50.100">
    <property type="match status" value="1"/>
</dbReference>
<accession>A0A059JC75</accession>
<keyword evidence="2 4" id="KW-0450">Lipoyl</keyword>
<evidence type="ECO:0000256" key="4">
    <source>
        <dbReference type="PIRSR" id="PIRSR617453-50"/>
    </source>
</evidence>
<dbReference type="PROSITE" id="PS50968">
    <property type="entry name" value="BIOTINYL_LIPOYL"/>
    <property type="match status" value="1"/>
</dbReference>
<dbReference type="InterPro" id="IPR033753">
    <property type="entry name" value="GCV_H/Fam206"/>
</dbReference>
<dbReference type="OMA" id="KEHEWIR"/>
<dbReference type="CDD" id="cd06848">
    <property type="entry name" value="GCS_H"/>
    <property type="match status" value="1"/>
</dbReference>
<comment type="function">
    <text evidence="5">The H protein shuttles the methylamine group of glycine from the P protein to the T protein.</text>
</comment>
<dbReference type="GO" id="GO:0009249">
    <property type="term" value="P:protein lipoylation"/>
    <property type="evidence" value="ECO:0007669"/>
    <property type="project" value="TreeGrafter"/>
</dbReference>
<dbReference type="AlphaFoldDB" id="A0A059JC75"/>
<keyword evidence="3 5" id="KW-0809">Transit peptide</keyword>
<reference evidence="7 8" key="1">
    <citation type="submission" date="2014-02" db="EMBL/GenBank/DDBJ databases">
        <title>The Genome Sequence of Trichophyton interdigitale MR816.</title>
        <authorList>
            <consortium name="The Broad Institute Genomics Platform"/>
            <person name="Cuomo C.A."/>
            <person name="White T.C."/>
            <person name="Graser Y."/>
            <person name="Martinez-Rossi N."/>
            <person name="Heitman J."/>
            <person name="Young S.K."/>
            <person name="Zeng Q."/>
            <person name="Gargeya S."/>
            <person name="Abouelleil A."/>
            <person name="Alvarado L."/>
            <person name="Chapman S.B."/>
            <person name="Gainer-Dewar J."/>
            <person name="Goldberg J."/>
            <person name="Griggs A."/>
            <person name="Gujja S."/>
            <person name="Hansen M."/>
            <person name="Howarth C."/>
            <person name="Imamovic A."/>
            <person name="Larimer J."/>
            <person name="Martinez D."/>
            <person name="Murphy C."/>
            <person name="Pearson M.D."/>
            <person name="Persinoti G."/>
            <person name="Poon T."/>
            <person name="Priest M."/>
            <person name="Roberts A.D."/>
            <person name="Saif S."/>
            <person name="Shea T.D."/>
            <person name="Sykes S.N."/>
            <person name="Wortman J."/>
            <person name="Nusbaum C."/>
            <person name="Birren B."/>
        </authorList>
    </citation>
    <scope>NUCLEOTIDE SEQUENCE [LARGE SCALE GENOMIC DNA]</scope>
    <source>
        <strain evidence="7 8">MR816</strain>
    </source>
</reference>
<evidence type="ECO:0000256" key="2">
    <source>
        <dbReference type="ARBA" id="ARBA00022823"/>
    </source>
</evidence>
<dbReference type="PANTHER" id="PTHR11715:SF3">
    <property type="entry name" value="GLYCINE CLEAVAGE SYSTEM H PROTEIN-RELATED"/>
    <property type="match status" value="1"/>
</dbReference>
<keyword evidence="5" id="KW-0496">Mitochondrion</keyword>
<dbReference type="InterPro" id="IPR017453">
    <property type="entry name" value="GCV_H_sub"/>
</dbReference>
<dbReference type="InterPro" id="IPR011053">
    <property type="entry name" value="Single_hybrid_motif"/>
</dbReference>
<dbReference type="GO" id="GO:0005739">
    <property type="term" value="C:mitochondrion"/>
    <property type="evidence" value="ECO:0007669"/>
    <property type="project" value="UniProtKB-SubCell"/>
</dbReference>
<dbReference type="InterPro" id="IPR002930">
    <property type="entry name" value="GCV_H"/>
</dbReference>
<dbReference type="HAMAP" id="MF_00272">
    <property type="entry name" value="GcvH"/>
    <property type="match status" value="1"/>
</dbReference>
<dbReference type="Pfam" id="PF01597">
    <property type="entry name" value="GCV_H"/>
    <property type="match status" value="1"/>
</dbReference>
<comment type="subunit">
    <text evidence="5">The glycine cleavage system is composed of four proteins: P, T, L and H.</text>
</comment>
<evidence type="ECO:0000259" key="6">
    <source>
        <dbReference type="PROSITE" id="PS50968"/>
    </source>
</evidence>
<comment type="caution">
    <text evidence="7">The sequence shown here is derived from an EMBL/GenBank/DDBJ whole genome shotgun (WGS) entry which is preliminary data.</text>
</comment>
<organism evidence="7 8">
    <name type="scientific">Trichophyton interdigitale (strain MR816)</name>
    <dbReference type="NCBI Taxonomy" id="1215338"/>
    <lineage>
        <taxon>Eukaryota</taxon>
        <taxon>Fungi</taxon>
        <taxon>Dikarya</taxon>
        <taxon>Ascomycota</taxon>
        <taxon>Pezizomycotina</taxon>
        <taxon>Eurotiomycetes</taxon>
        <taxon>Eurotiomycetidae</taxon>
        <taxon>Onygenales</taxon>
        <taxon>Arthrodermataceae</taxon>
        <taxon>Trichophyton</taxon>
    </lineage>
</organism>
<evidence type="ECO:0000313" key="7">
    <source>
        <dbReference type="EMBL" id="KDB25399.1"/>
    </source>
</evidence>
<evidence type="ECO:0000256" key="3">
    <source>
        <dbReference type="ARBA" id="ARBA00022946"/>
    </source>
</evidence>
<evidence type="ECO:0000256" key="1">
    <source>
        <dbReference type="ARBA" id="ARBA00009249"/>
    </source>
</evidence>
<dbReference type="HOGENOM" id="CLU_097408_1_2_1"/>